<gene>
    <name evidence="2" type="ORF">SAMN02745910_03114</name>
</gene>
<dbReference type="RefSeq" id="WP_061803374.1">
    <property type="nucleotide sequence ID" value="NZ_FOXX01000007.1"/>
</dbReference>
<name>A0A1I6AXC1_9BACI</name>
<feature type="domain" description="Thiamin/hydroxymethyl pyrimidine-binding YkoF putative" evidence="1">
    <location>
        <begin position="13"/>
        <end position="90"/>
    </location>
</feature>
<protein>
    <submittedName>
        <fullName evidence="2">YKOF-related Family</fullName>
    </submittedName>
</protein>
<sequence length="203" mass="22424">MNEQLCGTSRIYGCRFSLYPMCDNFIEVIKTALREVDTSKVWIKTDNVSTCVRGRNEHVFDVVKAIYLHAAKTGVHVVLNGSFSVGCPGDSEGDVYLSEDDVLLNEEKSKDISIETAMQFALYPMGIPYYMDVIMDGVKTAKKQGVFVAGVHYATHLDGDTHTIFRTIKDAFLSSQKEASHVVMTVNLSANSPSTKRKPGDGK</sequence>
<evidence type="ECO:0000313" key="2">
    <source>
        <dbReference type="EMBL" id="SFQ73358.1"/>
    </source>
</evidence>
<dbReference type="InterPro" id="IPR015835">
    <property type="entry name" value="HMP/thiamine-bd"/>
</dbReference>
<evidence type="ECO:0000313" key="3">
    <source>
        <dbReference type="Proteomes" id="UP000182762"/>
    </source>
</evidence>
<dbReference type="PIRSF" id="PIRSF021331">
    <property type="entry name" value="YkoF"/>
    <property type="match status" value="1"/>
</dbReference>
<dbReference type="Proteomes" id="UP000182762">
    <property type="component" value="Unassembled WGS sequence"/>
</dbReference>
<dbReference type="SUPFAM" id="SSF89957">
    <property type="entry name" value="MTH1187/YkoF-like"/>
    <property type="match status" value="1"/>
</dbReference>
<dbReference type="Gene3D" id="3.30.70.930">
    <property type="match status" value="2"/>
</dbReference>
<evidence type="ECO:0000259" key="1">
    <source>
        <dbReference type="Pfam" id="PF07615"/>
    </source>
</evidence>
<dbReference type="GeneID" id="93711733"/>
<accession>A0A1I6AXC1</accession>
<organism evidence="2 3">
    <name type="scientific">Priestia endophytica DSM 13796</name>
    <dbReference type="NCBI Taxonomy" id="1121089"/>
    <lineage>
        <taxon>Bacteria</taxon>
        <taxon>Bacillati</taxon>
        <taxon>Bacillota</taxon>
        <taxon>Bacilli</taxon>
        <taxon>Bacillales</taxon>
        <taxon>Bacillaceae</taxon>
        <taxon>Priestia</taxon>
    </lineage>
</organism>
<feature type="domain" description="Thiamin/hydroxymethyl pyrimidine-binding YkoF putative" evidence="1">
    <location>
        <begin position="116"/>
        <end position="194"/>
    </location>
</feature>
<dbReference type="Pfam" id="PF07615">
    <property type="entry name" value="Ykof"/>
    <property type="match status" value="2"/>
</dbReference>
<dbReference type="InterPro" id="IPR029756">
    <property type="entry name" value="MTH1187/YkoF-like"/>
</dbReference>
<dbReference type="EMBL" id="FOXX01000007">
    <property type="protein sequence ID" value="SFQ73358.1"/>
    <property type="molecule type" value="Genomic_DNA"/>
</dbReference>
<comment type="caution">
    <text evidence="2">The sequence shown here is derived from an EMBL/GenBank/DDBJ whole genome shotgun (WGS) entry which is preliminary data.</text>
</comment>
<dbReference type="InterPro" id="IPR011522">
    <property type="entry name" value="Thiamin/HMP-bd_put_YkoF"/>
</dbReference>
<proteinExistence type="predicted"/>
<reference evidence="2 3" key="1">
    <citation type="submission" date="2016-10" db="EMBL/GenBank/DDBJ databases">
        <authorList>
            <person name="Varghese N."/>
            <person name="Submissions S."/>
        </authorList>
    </citation>
    <scope>NUCLEOTIDE SEQUENCE [LARGE SCALE GENOMIC DNA]</scope>
    <source>
        <strain evidence="2 3">DSM 13796</strain>
    </source>
</reference>
<keyword evidence="3" id="KW-1185">Reference proteome</keyword>